<evidence type="ECO:0000259" key="5">
    <source>
        <dbReference type="PROSITE" id="PS50893"/>
    </source>
</evidence>
<proteinExistence type="inferred from homology"/>
<dbReference type="AlphaFoldDB" id="A0A543HYI9"/>
<evidence type="ECO:0000256" key="4">
    <source>
        <dbReference type="ARBA" id="ARBA00022840"/>
    </source>
</evidence>
<evidence type="ECO:0000313" key="7">
    <source>
        <dbReference type="Proteomes" id="UP000318331"/>
    </source>
</evidence>
<dbReference type="InterPro" id="IPR027417">
    <property type="entry name" value="P-loop_NTPase"/>
</dbReference>
<evidence type="ECO:0000256" key="1">
    <source>
        <dbReference type="ARBA" id="ARBA00005417"/>
    </source>
</evidence>
<dbReference type="GO" id="GO:0016887">
    <property type="term" value="F:ATP hydrolysis activity"/>
    <property type="evidence" value="ECO:0007669"/>
    <property type="project" value="InterPro"/>
</dbReference>
<accession>A0A543HYI9</accession>
<dbReference type="GO" id="GO:0005524">
    <property type="term" value="F:ATP binding"/>
    <property type="evidence" value="ECO:0007669"/>
    <property type="project" value="UniProtKB-KW"/>
</dbReference>
<dbReference type="PANTHER" id="PTHR46743">
    <property type="entry name" value="TEICHOIC ACIDS EXPORT ATP-BINDING PROTEIN TAGH"/>
    <property type="match status" value="1"/>
</dbReference>
<protein>
    <submittedName>
        <fullName evidence="6">ABC-2 type transport system ATP-binding protein</fullName>
    </submittedName>
</protein>
<keyword evidence="4 6" id="KW-0067">ATP-binding</keyword>
<dbReference type="PANTHER" id="PTHR46743:SF2">
    <property type="entry name" value="TEICHOIC ACIDS EXPORT ATP-BINDING PROTEIN TAGH"/>
    <property type="match status" value="1"/>
</dbReference>
<feature type="domain" description="ABC transporter" evidence="5">
    <location>
        <begin position="33"/>
        <end position="264"/>
    </location>
</feature>
<evidence type="ECO:0000313" key="6">
    <source>
        <dbReference type="EMBL" id="TQM63403.1"/>
    </source>
</evidence>
<dbReference type="CDD" id="cd10147">
    <property type="entry name" value="Wzt_C-like"/>
    <property type="match status" value="1"/>
</dbReference>
<keyword evidence="7" id="KW-1185">Reference proteome</keyword>
<comment type="similarity">
    <text evidence="1">Belongs to the ABC transporter superfamily.</text>
</comment>
<dbReference type="GO" id="GO:0140359">
    <property type="term" value="F:ABC-type transporter activity"/>
    <property type="evidence" value="ECO:0007669"/>
    <property type="project" value="InterPro"/>
</dbReference>
<dbReference type="PROSITE" id="PS50893">
    <property type="entry name" value="ABC_TRANSPORTER_2"/>
    <property type="match status" value="1"/>
</dbReference>
<evidence type="ECO:0000256" key="3">
    <source>
        <dbReference type="ARBA" id="ARBA00022741"/>
    </source>
</evidence>
<dbReference type="OrthoDB" id="9778870at2"/>
<dbReference type="GO" id="GO:0016020">
    <property type="term" value="C:membrane"/>
    <property type="evidence" value="ECO:0007669"/>
    <property type="project" value="InterPro"/>
</dbReference>
<dbReference type="InterPro" id="IPR015860">
    <property type="entry name" value="ABC_transpr_TagH-like"/>
</dbReference>
<evidence type="ECO:0000256" key="2">
    <source>
        <dbReference type="ARBA" id="ARBA00022448"/>
    </source>
</evidence>
<dbReference type="EMBL" id="VFPN01000002">
    <property type="protein sequence ID" value="TQM63403.1"/>
    <property type="molecule type" value="Genomic_DNA"/>
</dbReference>
<name>A0A543HYI9_9MICO</name>
<dbReference type="InterPro" id="IPR050683">
    <property type="entry name" value="Bact_Polysacc_Export_ATP-bd"/>
</dbReference>
<comment type="caution">
    <text evidence="6">The sequence shown here is derived from an EMBL/GenBank/DDBJ whole genome shotgun (WGS) entry which is preliminary data.</text>
</comment>
<dbReference type="Pfam" id="PF14524">
    <property type="entry name" value="Wzt_C"/>
    <property type="match status" value="1"/>
</dbReference>
<dbReference type="InterPro" id="IPR029439">
    <property type="entry name" value="Wzt_C"/>
</dbReference>
<dbReference type="Gene3D" id="2.70.50.60">
    <property type="entry name" value="abc- transporter (atp binding component) like domain"/>
    <property type="match status" value="1"/>
</dbReference>
<dbReference type="InterPro" id="IPR003593">
    <property type="entry name" value="AAA+_ATPase"/>
</dbReference>
<gene>
    <name evidence="6" type="ORF">FB466_1665</name>
</gene>
<dbReference type="Pfam" id="PF00005">
    <property type="entry name" value="ABC_tran"/>
    <property type="match status" value="1"/>
</dbReference>
<dbReference type="Gene3D" id="3.40.50.300">
    <property type="entry name" value="P-loop containing nucleotide triphosphate hydrolases"/>
    <property type="match status" value="1"/>
</dbReference>
<keyword evidence="3" id="KW-0547">Nucleotide-binding</keyword>
<dbReference type="Proteomes" id="UP000318331">
    <property type="component" value="Unassembled WGS sequence"/>
</dbReference>
<organism evidence="6 7">
    <name type="scientific">Klugiella xanthotipulae</name>
    <dbReference type="NCBI Taxonomy" id="244735"/>
    <lineage>
        <taxon>Bacteria</taxon>
        <taxon>Bacillati</taxon>
        <taxon>Actinomycetota</taxon>
        <taxon>Actinomycetes</taxon>
        <taxon>Micrococcales</taxon>
        <taxon>Microbacteriaceae</taxon>
        <taxon>Klugiella</taxon>
    </lineage>
</organism>
<dbReference type="SUPFAM" id="SSF52540">
    <property type="entry name" value="P-loop containing nucleoside triphosphate hydrolases"/>
    <property type="match status" value="1"/>
</dbReference>
<dbReference type="CDD" id="cd03220">
    <property type="entry name" value="ABC_KpsT_Wzt"/>
    <property type="match status" value="1"/>
</dbReference>
<dbReference type="RefSeq" id="WP_141917466.1">
    <property type="nucleotide sequence ID" value="NZ_BAAAYS010000011.1"/>
</dbReference>
<sequence>MTSDSTLAHDSTPAARDTPVMVKVDSVTKRFQIRSDNSLKERIVTLGRDGRRHRQDFWALDGVSLTINAGQTIGLIGHNGSGKSTLLKIIGGVISPTAGEVMRRGRLAGLLELGAGFHPDLTGRENIYLNGAILGLSTEETEAQFADIVAFSEIGEFIDTQVKFYSSGMYVRLAFSVAVHTDPDLLLVDEVLAVGDEAFQRKCLDKIREFQQEGRTIILVTHSMATVQNFCDSVVLLDHGVVTYQGEPRTAIEKFRDLLEEARQERLPEEEKRLGYTPGRVTGATARGRDKEAYTPIGPGEDVLITTEVEHDEPLAEWGVAIQVTDSRGNNIFSTSSARLGQEFSPLQANRRLQFTLADNHLGSGKYAVTVALVDGSGEQIHLRRQATTFTIQTATNVGGVVYVDTSVEDQGVVS</sequence>
<dbReference type="SMART" id="SM00382">
    <property type="entry name" value="AAA"/>
    <property type="match status" value="1"/>
</dbReference>
<reference evidence="6 7" key="1">
    <citation type="submission" date="2019-06" db="EMBL/GenBank/DDBJ databases">
        <title>Sequencing the genomes of 1000 actinobacteria strains.</title>
        <authorList>
            <person name="Klenk H.-P."/>
        </authorList>
    </citation>
    <scope>NUCLEOTIDE SEQUENCE [LARGE SCALE GENOMIC DNA]</scope>
    <source>
        <strain evidence="6 7">DSM 18031</strain>
    </source>
</reference>
<dbReference type="InterPro" id="IPR003439">
    <property type="entry name" value="ABC_transporter-like_ATP-bd"/>
</dbReference>
<keyword evidence="2" id="KW-0813">Transport</keyword>